<dbReference type="CDD" id="cd10336">
    <property type="entry name" value="SLC6sbd_Tyt1-Like"/>
    <property type="match status" value="1"/>
</dbReference>
<reference evidence="8 9" key="1">
    <citation type="submission" date="2016-04" db="EMBL/GenBank/DDBJ databases">
        <title>Genome sequence of Clostridium magnum DSM 2767.</title>
        <authorList>
            <person name="Poehlein A."/>
            <person name="Uhlig R."/>
            <person name="Fischer R."/>
            <person name="Bahl H."/>
            <person name="Daniel R."/>
        </authorList>
    </citation>
    <scope>NUCLEOTIDE SEQUENCE [LARGE SCALE GENOMIC DNA]</scope>
    <source>
        <strain evidence="8 9">DSM 2767</strain>
    </source>
</reference>
<dbReference type="RefSeq" id="WP_066627090.1">
    <property type="nucleotide sequence ID" value="NZ_FQXL01000055.1"/>
</dbReference>
<dbReference type="InterPro" id="IPR047218">
    <property type="entry name" value="YocR/YhdH-like"/>
</dbReference>
<feature type="transmembrane region" description="Helical" evidence="7">
    <location>
        <begin position="12"/>
        <end position="30"/>
    </location>
</feature>
<dbReference type="GO" id="GO:0015293">
    <property type="term" value="F:symporter activity"/>
    <property type="evidence" value="ECO:0007669"/>
    <property type="project" value="UniProtKB-KW"/>
</dbReference>
<feature type="transmembrane region" description="Helical" evidence="7">
    <location>
        <begin position="427"/>
        <end position="453"/>
    </location>
</feature>
<dbReference type="OrthoDB" id="9762833at2"/>
<dbReference type="InterPro" id="IPR037272">
    <property type="entry name" value="SNS_sf"/>
</dbReference>
<keyword evidence="4 7" id="KW-1133">Transmembrane helix</keyword>
<comment type="subcellular location">
    <subcellularLocation>
        <location evidence="1">Membrane</location>
        <topology evidence="1">Multi-pass membrane protein</topology>
    </subcellularLocation>
</comment>
<dbReference type="GO" id="GO:0016020">
    <property type="term" value="C:membrane"/>
    <property type="evidence" value="ECO:0007669"/>
    <property type="project" value="UniProtKB-SubCell"/>
</dbReference>
<dbReference type="PRINTS" id="PR00176">
    <property type="entry name" value="NANEUSMPORT"/>
</dbReference>
<keyword evidence="3 6" id="KW-0812">Transmembrane</keyword>
<keyword evidence="5 7" id="KW-0472">Membrane</keyword>
<feature type="transmembrane region" description="Helical" evidence="7">
    <location>
        <begin position="217"/>
        <end position="239"/>
    </location>
</feature>
<dbReference type="Proteomes" id="UP000076603">
    <property type="component" value="Unassembled WGS sequence"/>
</dbReference>
<dbReference type="NCBIfam" id="NF037979">
    <property type="entry name" value="Na_transp"/>
    <property type="match status" value="1"/>
</dbReference>
<dbReference type="PATRIC" id="fig|1121326.3.peg.4484"/>
<organism evidence="8 9">
    <name type="scientific">Clostridium magnum DSM 2767</name>
    <dbReference type="NCBI Taxonomy" id="1121326"/>
    <lineage>
        <taxon>Bacteria</taxon>
        <taxon>Bacillati</taxon>
        <taxon>Bacillota</taxon>
        <taxon>Clostridia</taxon>
        <taxon>Eubacteriales</taxon>
        <taxon>Clostridiaceae</taxon>
        <taxon>Clostridium</taxon>
    </lineage>
</organism>
<feature type="transmembrane region" description="Helical" evidence="7">
    <location>
        <begin position="87"/>
        <end position="114"/>
    </location>
</feature>
<gene>
    <name evidence="8" type="ORF">CLMAG_44220</name>
</gene>
<keyword evidence="9" id="KW-1185">Reference proteome</keyword>
<evidence type="ECO:0000256" key="1">
    <source>
        <dbReference type="ARBA" id="ARBA00004141"/>
    </source>
</evidence>
<feature type="transmembrane region" description="Helical" evidence="7">
    <location>
        <begin position="134"/>
        <end position="163"/>
    </location>
</feature>
<evidence type="ECO:0000256" key="3">
    <source>
        <dbReference type="ARBA" id="ARBA00022692"/>
    </source>
</evidence>
<feature type="transmembrane region" description="Helical" evidence="7">
    <location>
        <begin position="175"/>
        <end position="197"/>
    </location>
</feature>
<sequence>MKNQQRETFSSGLAVFFATLGSAVGLGNIWKFPYMIGANGGAAFLLIYFLCVLFVGLPIMVSEFYIGRKTRKNVIGAMKQLKPNSAWKSIGVFGIITAYLIMFFYTCVAGWVYFYVFKAIKGDFSGVTVESSKAMFGAAVVGPISPIIWQIIVLTVVSAILIMGVQKGIEKVTKTLMPVLFLLIIICDIRALMLPGSSEGLKFLFKVDFSMLTKQSILMALGLAFFKLSLGMGTMVTYGSYFTKDNNLINTSVKVALSDTLVSVLAGIAIFPAVFAFNMKPGAGPGLLFMTIPLVFSKIPFGNILLVLFFILTSIAATTAMMSILEVLIAYFTEEKGLSRKKAVIFNAIFIAVIGVLASLSADSSSILGNIKIFGKGFFDLFDFVSSNILMPIGGLLIAVFMGYMVKKDEIRHELSNHGTLNIDWAINLYYFILRYIAPVLLIIVFLNSIGILKF</sequence>
<evidence type="ECO:0000256" key="2">
    <source>
        <dbReference type="ARBA" id="ARBA00022448"/>
    </source>
</evidence>
<dbReference type="STRING" id="1121326.CLMAG_44220"/>
<proteinExistence type="inferred from homology"/>
<feature type="transmembrane region" description="Helical" evidence="7">
    <location>
        <begin position="299"/>
        <end position="332"/>
    </location>
</feature>
<dbReference type="PANTHER" id="PTHR42948">
    <property type="entry name" value="TRANSPORTER"/>
    <property type="match status" value="1"/>
</dbReference>
<dbReference type="InterPro" id="IPR000175">
    <property type="entry name" value="Na/ntran_symport"/>
</dbReference>
<dbReference type="SUPFAM" id="SSF161070">
    <property type="entry name" value="SNF-like"/>
    <property type="match status" value="1"/>
</dbReference>
<dbReference type="PANTHER" id="PTHR42948:SF1">
    <property type="entry name" value="TRANSPORTER"/>
    <property type="match status" value="1"/>
</dbReference>
<evidence type="ECO:0000313" key="8">
    <source>
        <dbReference type="EMBL" id="KZL89939.1"/>
    </source>
</evidence>
<protein>
    <recommendedName>
        <fullName evidence="6">Transporter</fullName>
    </recommendedName>
</protein>
<dbReference type="EMBL" id="LWAE01000006">
    <property type="protein sequence ID" value="KZL89939.1"/>
    <property type="molecule type" value="Genomic_DNA"/>
</dbReference>
<comment type="caution">
    <text evidence="8">The sequence shown here is derived from an EMBL/GenBank/DDBJ whole genome shotgun (WGS) entry which is preliminary data.</text>
</comment>
<evidence type="ECO:0000313" key="9">
    <source>
        <dbReference type="Proteomes" id="UP000076603"/>
    </source>
</evidence>
<dbReference type="Pfam" id="PF00209">
    <property type="entry name" value="SNF"/>
    <property type="match status" value="2"/>
</dbReference>
<evidence type="ECO:0000256" key="7">
    <source>
        <dbReference type="SAM" id="Phobius"/>
    </source>
</evidence>
<feature type="transmembrane region" description="Helical" evidence="7">
    <location>
        <begin position="389"/>
        <end position="406"/>
    </location>
</feature>
<evidence type="ECO:0000256" key="4">
    <source>
        <dbReference type="ARBA" id="ARBA00022989"/>
    </source>
</evidence>
<dbReference type="PROSITE" id="PS00610">
    <property type="entry name" value="NA_NEUROTRAN_SYMP_1"/>
    <property type="match status" value="1"/>
</dbReference>
<keyword evidence="6" id="KW-0769">Symport</keyword>
<feature type="transmembrane region" description="Helical" evidence="7">
    <location>
        <begin position="344"/>
        <end position="362"/>
    </location>
</feature>
<dbReference type="AlphaFoldDB" id="A0A162RI72"/>
<evidence type="ECO:0000256" key="5">
    <source>
        <dbReference type="ARBA" id="ARBA00023136"/>
    </source>
</evidence>
<feature type="transmembrane region" description="Helical" evidence="7">
    <location>
        <begin position="260"/>
        <end position="279"/>
    </location>
</feature>
<comment type="similarity">
    <text evidence="6">Belongs to the sodium:neurotransmitter symporter (SNF) (TC 2.A.22) family.</text>
</comment>
<keyword evidence="2 6" id="KW-0813">Transport</keyword>
<evidence type="ECO:0000256" key="6">
    <source>
        <dbReference type="RuleBase" id="RU003732"/>
    </source>
</evidence>
<accession>A0A162RI72</accession>
<name>A0A162RI72_9CLOT</name>
<dbReference type="PROSITE" id="PS50267">
    <property type="entry name" value="NA_NEUROTRAN_SYMP_3"/>
    <property type="match status" value="1"/>
</dbReference>
<feature type="transmembrane region" description="Helical" evidence="7">
    <location>
        <begin position="42"/>
        <end position="66"/>
    </location>
</feature>